<reference evidence="1 2" key="1">
    <citation type="journal article" date="2006" name="Science">
        <title>Phytophthora genome sequences uncover evolutionary origins and mechanisms of pathogenesis.</title>
        <authorList>
            <person name="Tyler B.M."/>
            <person name="Tripathy S."/>
            <person name="Zhang X."/>
            <person name="Dehal P."/>
            <person name="Jiang R.H."/>
            <person name="Aerts A."/>
            <person name="Arredondo F.D."/>
            <person name="Baxter L."/>
            <person name="Bensasson D."/>
            <person name="Beynon J.L."/>
            <person name="Chapman J."/>
            <person name="Damasceno C.M."/>
            <person name="Dorrance A.E."/>
            <person name="Dou D."/>
            <person name="Dickerman A.W."/>
            <person name="Dubchak I.L."/>
            <person name="Garbelotto M."/>
            <person name="Gijzen M."/>
            <person name="Gordon S.G."/>
            <person name="Govers F."/>
            <person name="Grunwald N.J."/>
            <person name="Huang W."/>
            <person name="Ivors K.L."/>
            <person name="Jones R.W."/>
            <person name="Kamoun S."/>
            <person name="Krampis K."/>
            <person name="Lamour K.H."/>
            <person name="Lee M.K."/>
            <person name="McDonald W.H."/>
            <person name="Medina M."/>
            <person name="Meijer H.J."/>
            <person name="Nordberg E.K."/>
            <person name="Maclean D.J."/>
            <person name="Ospina-Giraldo M.D."/>
            <person name="Morris P.F."/>
            <person name="Phuntumart V."/>
            <person name="Putnam N.H."/>
            <person name="Rash S."/>
            <person name="Rose J.K."/>
            <person name="Sakihama Y."/>
            <person name="Salamov A.A."/>
            <person name="Savidor A."/>
            <person name="Scheuring C.F."/>
            <person name="Smith B.M."/>
            <person name="Sobral B.W."/>
            <person name="Terry A."/>
            <person name="Torto-Alalibo T.A."/>
            <person name="Win J."/>
            <person name="Xu Z."/>
            <person name="Zhang H."/>
            <person name="Grigoriev I.V."/>
            <person name="Rokhsar D.S."/>
            <person name="Boore J.L."/>
        </authorList>
    </citation>
    <scope>NUCLEOTIDE SEQUENCE [LARGE SCALE GENOMIC DNA]</scope>
    <source>
        <strain evidence="1 2">P6497</strain>
    </source>
</reference>
<protein>
    <submittedName>
        <fullName evidence="1">Uncharacterized protein</fullName>
    </submittedName>
</protein>
<evidence type="ECO:0000313" key="2">
    <source>
        <dbReference type="Proteomes" id="UP000002640"/>
    </source>
</evidence>
<dbReference type="RefSeq" id="XP_009525503.1">
    <property type="nucleotide sequence ID" value="XM_009527208.1"/>
</dbReference>
<dbReference type="STRING" id="1094619.G4ZD37"/>
<sequence length="123" mass="14352">MLHYIKANPAAWLQDYMADKKNEPSGMAASMKLCRRFAGICRYLQFFCTKPYSNLKIPAGYEPRESSVHFYMPLTRSWAEMRRRGSARVKNLKKHSGRLTALITVQADDTIFLHFTYNRELLL</sequence>
<organism evidence="1 2">
    <name type="scientific">Phytophthora sojae (strain P6497)</name>
    <name type="common">Soybean stem and root rot agent</name>
    <name type="synonym">Phytophthora megasperma f. sp. glycines</name>
    <dbReference type="NCBI Taxonomy" id="1094619"/>
    <lineage>
        <taxon>Eukaryota</taxon>
        <taxon>Sar</taxon>
        <taxon>Stramenopiles</taxon>
        <taxon>Oomycota</taxon>
        <taxon>Peronosporomycetes</taxon>
        <taxon>Peronosporales</taxon>
        <taxon>Peronosporaceae</taxon>
        <taxon>Phytophthora</taxon>
    </lineage>
</organism>
<accession>G4ZD37</accession>
<dbReference type="InParanoid" id="G4ZD37"/>
<proteinExistence type="predicted"/>
<dbReference type="KEGG" id="psoj:PHYSODRAFT_503899"/>
<name>G4ZD37_PHYSP</name>
<keyword evidence="2" id="KW-1185">Reference proteome</keyword>
<dbReference type="GeneID" id="20658290"/>
<dbReference type="Proteomes" id="UP000002640">
    <property type="component" value="Unassembled WGS sequence"/>
</dbReference>
<dbReference type="AlphaFoldDB" id="G4ZD37"/>
<evidence type="ECO:0000313" key="1">
    <source>
        <dbReference type="EMBL" id="EGZ16445.1"/>
    </source>
</evidence>
<gene>
    <name evidence="1" type="ORF">PHYSODRAFT_503899</name>
</gene>
<dbReference type="EMBL" id="JH159154">
    <property type="protein sequence ID" value="EGZ16445.1"/>
    <property type="molecule type" value="Genomic_DNA"/>
</dbReference>